<evidence type="ECO:0000313" key="1">
    <source>
        <dbReference type="EMBL" id="MDA3614743.1"/>
    </source>
</evidence>
<evidence type="ECO:0000313" key="2">
    <source>
        <dbReference type="Proteomes" id="UP001210231"/>
    </source>
</evidence>
<proteinExistence type="predicted"/>
<dbReference type="Proteomes" id="UP001210231">
    <property type="component" value="Unassembled WGS sequence"/>
</dbReference>
<sequence length="71" mass="8207">MTKKTTFRMKESDTIKAMLYNRSGKLLTSIYDSGFSRIEQVRSALKSKCCHPPKGTKISILNQTKDQYWSE</sequence>
<name>A0ABT4UKS3_9BACT</name>
<gene>
    <name evidence="1" type="ORF">O3P16_07980</name>
</gene>
<reference evidence="1 2" key="1">
    <citation type="submission" date="2022-12" db="EMBL/GenBank/DDBJ databases">
        <title>Chitinophagaceae gen. sp. nov., a new member of the family Chitinophagaceae, isolated from soil in a chemical factory.</title>
        <authorList>
            <person name="Ke Z."/>
        </authorList>
    </citation>
    <scope>NUCLEOTIDE SEQUENCE [LARGE SCALE GENOMIC DNA]</scope>
    <source>
        <strain evidence="1 2">LY-5</strain>
    </source>
</reference>
<keyword evidence="2" id="KW-1185">Reference proteome</keyword>
<dbReference type="EMBL" id="JAQGEF010000007">
    <property type="protein sequence ID" value="MDA3614743.1"/>
    <property type="molecule type" value="Genomic_DNA"/>
</dbReference>
<dbReference type="RefSeq" id="WP_407031068.1">
    <property type="nucleotide sequence ID" value="NZ_JAQGEF010000007.1"/>
</dbReference>
<accession>A0ABT4UKS3</accession>
<protein>
    <submittedName>
        <fullName evidence="1">Uncharacterized protein</fullName>
    </submittedName>
</protein>
<organism evidence="1 2">
    <name type="scientific">Polluticaenibacter yanchengensis</name>
    <dbReference type="NCBI Taxonomy" id="3014562"/>
    <lineage>
        <taxon>Bacteria</taxon>
        <taxon>Pseudomonadati</taxon>
        <taxon>Bacteroidota</taxon>
        <taxon>Chitinophagia</taxon>
        <taxon>Chitinophagales</taxon>
        <taxon>Chitinophagaceae</taxon>
        <taxon>Polluticaenibacter</taxon>
    </lineage>
</organism>
<comment type="caution">
    <text evidence="1">The sequence shown here is derived from an EMBL/GenBank/DDBJ whole genome shotgun (WGS) entry which is preliminary data.</text>
</comment>